<feature type="region of interest" description="Disordered" evidence="1">
    <location>
        <begin position="161"/>
        <end position="180"/>
    </location>
</feature>
<organism evidence="3 4">
    <name type="scientific">Triparma laevis f. longispina</name>
    <dbReference type="NCBI Taxonomy" id="1714387"/>
    <lineage>
        <taxon>Eukaryota</taxon>
        <taxon>Sar</taxon>
        <taxon>Stramenopiles</taxon>
        <taxon>Ochrophyta</taxon>
        <taxon>Bolidophyceae</taxon>
        <taxon>Parmales</taxon>
        <taxon>Triparmaceae</taxon>
        <taxon>Triparma</taxon>
    </lineage>
</organism>
<comment type="caution">
    <text evidence="3">The sequence shown here is derived from an EMBL/GenBank/DDBJ whole genome shotgun (WGS) entry which is preliminary data.</text>
</comment>
<dbReference type="Proteomes" id="UP001165122">
    <property type="component" value="Unassembled WGS sequence"/>
</dbReference>
<keyword evidence="2" id="KW-0732">Signal</keyword>
<feature type="chain" id="PRO_5040987047" evidence="2">
    <location>
        <begin position="23"/>
        <end position="305"/>
    </location>
</feature>
<dbReference type="EMBL" id="BRXW01000293">
    <property type="protein sequence ID" value="GMI17483.1"/>
    <property type="molecule type" value="Genomic_DNA"/>
</dbReference>
<keyword evidence="4" id="KW-1185">Reference proteome</keyword>
<feature type="signal peptide" evidence="2">
    <location>
        <begin position="1"/>
        <end position="22"/>
    </location>
</feature>
<dbReference type="AlphaFoldDB" id="A0A9W7FT42"/>
<evidence type="ECO:0000256" key="1">
    <source>
        <dbReference type="SAM" id="MobiDB-lite"/>
    </source>
</evidence>
<name>A0A9W7FT42_9STRA</name>
<evidence type="ECO:0000256" key="2">
    <source>
        <dbReference type="SAM" id="SignalP"/>
    </source>
</evidence>
<evidence type="ECO:0000313" key="3">
    <source>
        <dbReference type="EMBL" id="GMI17483.1"/>
    </source>
</evidence>
<sequence length="305" mass="33469">MRLYQRFLWTCVLCALAELTNAGHEHLFFSGYLRKGSLKALQIFNPTNETIDFDVNDGYYFVIGDVVNPNNPTFECADASCTDGYKTKVSLSGENNIEPGKTLVISYRTTREGGEALNALGPTDSGMLRITGSRWVALIKEESGGVKTVLDVIGDLSTEGPWTSSDSTVDTDNSAITRKSSSSHNYPAADVSTYTWNIDDWEQAIPPEEISTSDFDFFKSHFSDEFTCRLNRDCPDGVFCYVEEICKPCAFCTSDEDASLGACTLYCSSSTPGCDVTIPITSECPVCSLQKSFPDTSFPILEASR</sequence>
<protein>
    <submittedName>
        <fullName evidence="3">Uncharacterized protein</fullName>
    </submittedName>
</protein>
<evidence type="ECO:0000313" key="4">
    <source>
        <dbReference type="Proteomes" id="UP001165122"/>
    </source>
</evidence>
<accession>A0A9W7FT42</accession>
<gene>
    <name evidence="3" type="ORF">TrLO_g6024</name>
</gene>
<feature type="compositionally biased region" description="Low complexity" evidence="1">
    <location>
        <begin position="163"/>
        <end position="172"/>
    </location>
</feature>
<proteinExistence type="predicted"/>
<reference evidence="4" key="1">
    <citation type="journal article" date="2023" name="Commun. Biol.">
        <title>Genome analysis of Parmales, the sister group of diatoms, reveals the evolutionary specialization of diatoms from phago-mixotrophs to photoautotrophs.</title>
        <authorList>
            <person name="Ban H."/>
            <person name="Sato S."/>
            <person name="Yoshikawa S."/>
            <person name="Yamada K."/>
            <person name="Nakamura Y."/>
            <person name="Ichinomiya M."/>
            <person name="Sato N."/>
            <person name="Blanc-Mathieu R."/>
            <person name="Endo H."/>
            <person name="Kuwata A."/>
            <person name="Ogata H."/>
        </authorList>
    </citation>
    <scope>NUCLEOTIDE SEQUENCE [LARGE SCALE GENOMIC DNA]</scope>
    <source>
        <strain evidence="4">NIES 3700</strain>
    </source>
</reference>